<dbReference type="InterPro" id="IPR001279">
    <property type="entry name" value="Metallo-B-lactamas"/>
</dbReference>
<dbReference type="Pfam" id="PF03772">
    <property type="entry name" value="Competence"/>
    <property type="match status" value="1"/>
</dbReference>
<dbReference type="GO" id="GO:0005886">
    <property type="term" value="C:plasma membrane"/>
    <property type="evidence" value="ECO:0007669"/>
    <property type="project" value="UniProtKB-SubCell"/>
</dbReference>
<keyword evidence="2" id="KW-1003">Cell membrane</keyword>
<proteinExistence type="predicted"/>
<dbReference type="Pfam" id="PF13567">
    <property type="entry name" value="DUF4131"/>
    <property type="match status" value="1"/>
</dbReference>
<dbReference type="InterPro" id="IPR004797">
    <property type="entry name" value="Competence_ComEC/Rec2"/>
</dbReference>
<feature type="domain" description="DUF4131" evidence="9">
    <location>
        <begin position="20"/>
        <end position="190"/>
    </location>
</feature>
<feature type="transmembrane region" description="Helical" evidence="6">
    <location>
        <begin position="59"/>
        <end position="77"/>
    </location>
</feature>
<name>A0A6F8VCY2_9PROT</name>
<feature type="transmembrane region" description="Helical" evidence="6">
    <location>
        <begin position="394"/>
        <end position="413"/>
    </location>
</feature>
<dbReference type="PANTHER" id="PTHR30619:SF1">
    <property type="entry name" value="RECOMBINATION PROTEIN 2"/>
    <property type="match status" value="1"/>
</dbReference>
<dbReference type="Gene3D" id="3.60.15.10">
    <property type="entry name" value="Ribonuclease Z/Hydroxyacylglutathione hydrolase-like"/>
    <property type="match status" value="1"/>
</dbReference>
<dbReference type="InterPro" id="IPR025405">
    <property type="entry name" value="DUF4131"/>
</dbReference>
<evidence type="ECO:0000256" key="1">
    <source>
        <dbReference type="ARBA" id="ARBA00004651"/>
    </source>
</evidence>
<feature type="transmembrane region" description="Helical" evidence="6">
    <location>
        <begin position="20"/>
        <end position="38"/>
    </location>
</feature>
<evidence type="ECO:0000259" key="9">
    <source>
        <dbReference type="Pfam" id="PF13567"/>
    </source>
</evidence>
<keyword evidence="11" id="KW-1185">Reference proteome</keyword>
<dbReference type="NCBIfam" id="TIGR00361">
    <property type="entry name" value="ComEC_Rec2"/>
    <property type="match status" value="1"/>
</dbReference>
<evidence type="ECO:0000259" key="8">
    <source>
        <dbReference type="Pfam" id="PF03772"/>
    </source>
</evidence>
<sequence length="786" mass="87228">MWVDILAFAAGVWLLQQQASLPGLTWLWFLLPLPLLLYGLQHRTSRPMKWFRSLLRKSLWLGVGFFWAFFFAHLRLADSLPENLEGRDIQVSGVIAGLPVVNERGLRFEFDVEQVVTPGARVPAHIQLSWYDGGFGKPAAYPVPDLHPGERWNLTLRLKRPHGNVNPYGFDYEAWLLERNIRATGYVREGPGNRRETARVYRFGYLLEMARDSASRRMSKVLGERPYAGVLKALAIGEQSAITPGQWQVFLRTGVNHLMSISGTHVTMLSGLFFALTYWLWRRSQRLTLRLPARKAAVLAGVLAALAYAMLSGFSVPTQRTLYMLGVVALALWLGRASNAFNVLSLALLAVLLLDPWAVMSPGFWLSFGAVAVILYVSVGRIGRLRWLEEWGRVQWAVTLGLVPALLAMFQQVSLISPVANALAIPLITLVVTPLTLLGTVFPIDFLLLAAHEVMSWCMSLLEWLSAAPAMVWQQHGPQPWTVVAAMCGVLWLLLPRGFPARWLGLVWFAPMFLILPPSPQHGELRLTVLDVGQGLAAVARTRHHALLYDAGPSYGSDADAGSRIVVPYLRGTGVSRLDGMVVSHDDIDHSGGAASVLQSVPVGWTISSLPEGSPMLAGAANKFRCFAGQKWTWDGVRFEMLHPTSDSYQYDGFKDNDRGCVLKISTSYGSVLLPADIERLSEQDLLERMPDALAADVLVVPHHGSRTSSSEAFIRAVHPATAIFTVGYRNRFGHPKEDVVERYVAQGIEIWRSDTSGSVDLRFGAGGIVLQSQRQLRQRYWQATD</sequence>
<keyword evidence="5 6" id="KW-0472">Membrane</keyword>
<evidence type="ECO:0000256" key="6">
    <source>
        <dbReference type="SAM" id="Phobius"/>
    </source>
</evidence>
<accession>A0A6F8VCY2</accession>
<dbReference type="Proteomes" id="UP000502260">
    <property type="component" value="Chromosome"/>
</dbReference>
<dbReference type="RefSeq" id="WP_173065328.1">
    <property type="nucleotide sequence ID" value="NZ_AP022853.1"/>
</dbReference>
<dbReference type="KEGG" id="slac:SKTS_24200"/>
<feature type="transmembrane region" description="Helical" evidence="6">
    <location>
        <begin position="364"/>
        <end position="382"/>
    </location>
</feature>
<dbReference type="InterPro" id="IPR052159">
    <property type="entry name" value="Competence_DNA_uptake"/>
</dbReference>
<feature type="transmembrane region" description="Helical" evidence="6">
    <location>
        <begin position="419"/>
        <end position="442"/>
    </location>
</feature>
<reference evidence="11" key="1">
    <citation type="submission" date="2020-03" db="EMBL/GenBank/DDBJ databases">
        <title>Complete genome sequence of sulfur-oxidizing bacterium skT11.</title>
        <authorList>
            <person name="Kanda M."/>
            <person name="Kojima H."/>
            <person name="Fukui M."/>
        </authorList>
    </citation>
    <scope>NUCLEOTIDE SEQUENCE [LARGE SCALE GENOMIC DNA]</scope>
    <source>
        <strain evidence="11">skT11</strain>
    </source>
</reference>
<dbReference type="InterPro" id="IPR036866">
    <property type="entry name" value="RibonucZ/Hydroxyglut_hydro"/>
</dbReference>
<dbReference type="InterPro" id="IPR004477">
    <property type="entry name" value="ComEC_N"/>
</dbReference>
<comment type="subcellular location">
    <subcellularLocation>
        <location evidence="1">Cell membrane</location>
        <topology evidence="1">Multi-pass membrane protein</topology>
    </subcellularLocation>
</comment>
<dbReference type="NCBIfam" id="TIGR00360">
    <property type="entry name" value="ComEC_N-term"/>
    <property type="match status" value="1"/>
</dbReference>
<feature type="transmembrane region" description="Helical" evidence="6">
    <location>
        <begin position="341"/>
        <end position="358"/>
    </location>
</feature>
<feature type="transmembrane region" description="Helical" evidence="6">
    <location>
        <begin position="293"/>
        <end position="311"/>
    </location>
</feature>
<evidence type="ECO:0000256" key="5">
    <source>
        <dbReference type="ARBA" id="ARBA00023136"/>
    </source>
</evidence>
<evidence type="ECO:0000256" key="4">
    <source>
        <dbReference type="ARBA" id="ARBA00022989"/>
    </source>
</evidence>
<evidence type="ECO:0000313" key="11">
    <source>
        <dbReference type="Proteomes" id="UP000502260"/>
    </source>
</evidence>
<dbReference type="GO" id="GO:0030420">
    <property type="term" value="P:establishment of competence for transformation"/>
    <property type="evidence" value="ECO:0007669"/>
    <property type="project" value="InterPro"/>
</dbReference>
<dbReference type="CDD" id="cd07731">
    <property type="entry name" value="ComA-like_MBL-fold"/>
    <property type="match status" value="1"/>
</dbReference>
<feature type="domain" description="ComEC/Rec2-related protein" evidence="8">
    <location>
        <begin position="234"/>
        <end position="497"/>
    </location>
</feature>
<keyword evidence="4 6" id="KW-1133">Transmembrane helix</keyword>
<protein>
    <submittedName>
        <fullName evidence="10">DNA internalization-related competence protein ComEC/Rec2</fullName>
    </submittedName>
</protein>
<keyword evidence="3 6" id="KW-0812">Transmembrane</keyword>
<evidence type="ECO:0000313" key="10">
    <source>
        <dbReference type="EMBL" id="BCB27534.1"/>
    </source>
</evidence>
<evidence type="ECO:0000259" key="7">
    <source>
        <dbReference type="Pfam" id="PF00753"/>
    </source>
</evidence>
<feature type="domain" description="Metallo-beta-lactamase" evidence="7">
    <location>
        <begin position="531"/>
        <end position="721"/>
    </location>
</feature>
<dbReference type="Pfam" id="PF00753">
    <property type="entry name" value="Lactamase_B"/>
    <property type="match status" value="1"/>
</dbReference>
<evidence type="ECO:0000256" key="3">
    <source>
        <dbReference type="ARBA" id="ARBA00022692"/>
    </source>
</evidence>
<organism evidence="10 11">
    <name type="scientific">Sulfurimicrobium lacus</name>
    <dbReference type="NCBI Taxonomy" id="2715678"/>
    <lineage>
        <taxon>Bacteria</taxon>
        <taxon>Pseudomonadati</taxon>
        <taxon>Pseudomonadota</taxon>
        <taxon>Betaproteobacteria</taxon>
        <taxon>Nitrosomonadales</taxon>
        <taxon>Sulfuricellaceae</taxon>
        <taxon>Sulfurimicrobium</taxon>
    </lineage>
</organism>
<dbReference type="PANTHER" id="PTHR30619">
    <property type="entry name" value="DNA INTERNALIZATION/COMPETENCE PROTEIN COMEC/REC2"/>
    <property type="match status" value="1"/>
</dbReference>
<gene>
    <name evidence="10" type="primary">comA</name>
    <name evidence="10" type="ORF">SKTS_24200</name>
</gene>
<dbReference type="SUPFAM" id="SSF56281">
    <property type="entry name" value="Metallo-hydrolase/oxidoreductase"/>
    <property type="match status" value="1"/>
</dbReference>
<feature type="transmembrane region" description="Helical" evidence="6">
    <location>
        <begin position="258"/>
        <end position="281"/>
    </location>
</feature>
<dbReference type="EMBL" id="AP022853">
    <property type="protein sequence ID" value="BCB27534.1"/>
    <property type="molecule type" value="Genomic_DNA"/>
</dbReference>
<dbReference type="AlphaFoldDB" id="A0A6F8VCY2"/>
<dbReference type="InterPro" id="IPR035681">
    <property type="entry name" value="ComA-like_MBL"/>
</dbReference>
<evidence type="ECO:0000256" key="2">
    <source>
        <dbReference type="ARBA" id="ARBA00022475"/>
    </source>
</evidence>